<keyword evidence="2" id="KW-1185">Reference proteome</keyword>
<dbReference type="AlphaFoldDB" id="A0A1I3AZX2"/>
<protein>
    <submittedName>
        <fullName evidence="1">Uncharacterized protein</fullName>
    </submittedName>
</protein>
<evidence type="ECO:0000313" key="2">
    <source>
        <dbReference type="Proteomes" id="UP000199518"/>
    </source>
</evidence>
<proteinExistence type="predicted"/>
<sequence>MASKTDRRCLSCEGEMRSIVVMDKTEDSAGTPLQYRSPEDKLGFWTCRYASAGDLSAMMCVDCGLVQLYGKVGDKAG</sequence>
<organism evidence="1 2">
    <name type="scientific">Planctomicrobium piriforme</name>
    <dbReference type="NCBI Taxonomy" id="1576369"/>
    <lineage>
        <taxon>Bacteria</taxon>
        <taxon>Pseudomonadati</taxon>
        <taxon>Planctomycetota</taxon>
        <taxon>Planctomycetia</taxon>
        <taxon>Planctomycetales</taxon>
        <taxon>Planctomycetaceae</taxon>
        <taxon>Planctomicrobium</taxon>
    </lineage>
</organism>
<gene>
    <name evidence="1" type="ORF">SAMN05421753_101146</name>
</gene>
<name>A0A1I3AZX2_9PLAN</name>
<dbReference type="EMBL" id="FOQD01000001">
    <property type="protein sequence ID" value="SFH55583.1"/>
    <property type="molecule type" value="Genomic_DNA"/>
</dbReference>
<reference evidence="2" key="1">
    <citation type="submission" date="2016-10" db="EMBL/GenBank/DDBJ databases">
        <authorList>
            <person name="Varghese N."/>
            <person name="Submissions S."/>
        </authorList>
    </citation>
    <scope>NUCLEOTIDE SEQUENCE [LARGE SCALE GENOMIC DNA]</scope>
    <source>
        <strain evidence="2">DSM 26348</strain>
    </source>
</reference>
<evidence type="ECO:0000313" key="1">
    <source>
        <dbReference type="EMBL" id="SFH55583.1"/>
    </source>
</evidence>
<dbReference type="Proteomes" id="UP000199518">
    <property type="component" value="Unassembled WGS sequence"/>
</dbReference>
<accession>A0A1I3AZX2</accession>
<dbReference type="RefSeq" id="WP_092046976.1">
    <property type="nucleotide sequence ID" value="NZ_FOQD01000001.1"/>
</dbReference>